<evidence type="ECO:0000313" key="2">
    <source>
        <dbReference type="EMBL" id="MBO3664448.1"/>
    </source>
</evidence>
<name>A0A939QPU4_9MICO</name>
<keyword evidence="1" id="KW-0436">Ligase</keyword>
<dbReference type="EMBL" id="JAGFOA010000005">
    <property type="protein sequence ID" value="MBO3664448.1"/>
    <property type="molecule type" value="Genomic_DNA"/>
</dbReference>
<evidence type="ECO:0000313" key="1">
    <source>
        <dbReference type="EMBL" id="MBO3662456.1"/>
    </source>
</evidence>
<dbReference type="GO" id="GO:0016874">
    <property type="term" value="F:ligase activity"/>
    <property type="evidence" value="ECO:0007669"/>
    <property type="project" value="UniProtKB-KW"/>
</dbReference>
<dbReference type="InterPro" id="IPR009097">
    <property type="entry name" value="Cyclic_Pdiesterase"/>
</dbReference>
<dbReference type="PANTHER" id="PTHR40037:SF1">
    <property type="entry name" value="PHOSPHOESTERASE SAOUHSC_00951-RELATED"/>
    <property type="match status" value="1"/>
</dbReference>
<dbReference type="Gene3D" id="3.90.1140.10">
    <property type="entry name" value="Cyclic phosphodiesterase"/>
    <property type="match status" value="1"/>
</dbReference>
<dbReference type="Proteomes" id="UP000680132">
    <property type="component" value="Unassembled WGS sequence"/>
</dbReference>
<protein>
    <submittedName>
        <fullName evidence="1">2'-5' RNA ligase family protein</fullName>
    </submittedName>
</protein>
<organism evidence="1 3">
    <name type="scientific">Microbacterium stercoris</name>
    <dbReference type="NCBI Taxonomy" id="2820289"/>
    <lineage>
        <taxon>Bacteria</taxon>
        <taxon>Bacillati</taxon>
        <taxon>Actinomycetota</taxon>
        <taxon>Actinomycetes</taxon>
        <taxon>Micrococcales</taxon>
        <taxon>Microbacteriaceae</taxon>
        <taxon>Microbacterium</taxon>
    </lineage>
</organism>
<comment type="caution">
    <text evidence="1">The sequence shown here is derived from an EMBL/GenBank/DDBJ whole genome shotgun (WGS) entry which is preliminary data.</text>
</comment>
<dbReference type="Pfam" id="PF13563">
    <property type="entry name" value="2_5_RNA_ligase2"/>
    <property type="match status" value="1"/>
</dbReference>
<accession>A0A939QPU4</accession>
<sequence>MNAALICPVLAAEAVVERHRDQLDTSSEIGVPPHVTVIVPFALPDALDESLRAELAAVIASVSAFFVEFTDIGWFGEEVAWLRAADDSGFRALTSAVHHAFPDFPPYAGEYEDAVPHLTIGTAPPGTPATLRAATANIRSALPIRAVISEVHYGTYEDHAGSWRVLERLPLGSVAGERTAER</sequence>
<dbReference type="SUPFAM" id="SSF55144">
    <property type="entry name" value="LigT-like"/>
    <property type="match status" value="1"/>
</dbReference>
<gene>
    <name evidence="1" type="ORF">J5V96_02910</name>
    <name evidence="2" type="ORF">J5V96_13155</name>
</gene>
<dbReference type="AlphaFoldDB" id="A0A939QPU4"/>
<dbReference type="PANTHER" id="PTHR40037">
    <property type="entry name" value="PHOSPHOESTERASE YJCG-RELATED"/>
    <property type="match status" value="1"/>
</dbReference>
<reference evidence="1" key="1">
    <citation type="submission" date="2021-03" db="EMBL/GenBank/DDBJ databases">
        <title>Microbacterium sp. nov., a novel actinobacterium isolated from cow dung.</title>
        <authorList>
            <person name="Zhang L."/>
        </authorList>
    </citation>
    <scope>NUCLEOTIDE SEQUENCE</scope>
    <source>
        <strain evidence="1">NEAU-LLB</strain>
    </source>
</reference>
<dbReference type="InterPro" id="IPR050580">
    <property type="entry name" value="2H_phosphoesterase_YjcG-like"/>
</dbReference>
<evidence type="ECO:0000313" key="3">
    <source>
        <dbReference type="Proteomes" id="UP000680132"/>
    </source>
</evidence>
<keyword evidence="3" id="KW-1185">Reference proteome</keyword>
<proteinExistence type="predicted"/>
<dbReference type="EMBL" id="JAGFOA010000001">
    <property type="protein sequence ID" value="MBO3662456.1"/>
    <property type="molecule type" value="Genomic_DNA"/>
</dbReference>
<dbReference type="RefSeq" id="WP_208500130.1">
    <property type="nucleotide sequence ID" value="NZ_JAGFOA010000001.1"/>
</dbReference>